<reference evidence="12" key="1">
    <citation type="submission" date="2025-08" db="UniProtKB">
        <authorList>
            <consortium name="RefSeq"/>
        </authorList>
    </citation>
    <scope>IDENTIFICATION</scope>
</reference>
<evidence type="ECO:0000313" key="12">
    <source>
        <dbReference type="RefSeq" id="XP_008051941.1"/>
    </source>
</evidence>
<keyword evidence="2" id="KW-0805">Transcription regulation</keyword>
<dbReference type="FunFam" id="2.30.30.140:FF:000029">
    <property type="entry name" value="SAGA-associated factor 29 homolog"/>
    <property type="match status" value="1"/>
</dbReference>
<dbReference type="GO" id="GO:0005634">
    <property type="term" value="C:nucleus"/>
    <property type="evidence" value="ECO:0007669"/>
    <property type="project" value="UniProtKB-SubCell"/>
</dbReference>
<keyword evidence="3" id="KW-0175">Coiled coil</keyword>
<dbReference type="GeneID" id="103255802"/>
<dbReference type="InterPro" id="IPR037802">
    <property type="entry name" value="SGF29"/>
</dbReference>
<dbReference type="InterPro" id="IPR047287">
    <property type="entry name" value="Tudor_SGF29_rpt2"/>
</dbReference>
<name>A0A1U7TDU3_CARSF</name>
<sequence>MSIFTTSCEDCILWKTLDKMAEVRFLLEERWIVARISSLYNASETTQRKVLMTLPLWIGKPGDKAPPLCETIPASGDYVVKLGDKVVALVVKSVDGDEQCILAGVVCYSSATDKYEVDDMDEEGEERHILSRWKIIPPPQWKANPEADPEALFQKRKLIVALYPQTTCHALIHTPPMQPQDDYSVLCEDTSYADGSSLPLNVAQRYVVACKEPKKR</sequence>
<keyword evidence="4" id="KW-0804">Transcription</keyword>
<dbReference type="RefSeq" id="XP_008051941.1">
    <property type="nucleotide sequence ID" value="XM_008053750.1"/>
</dbReference>
<dbReference type="FunFam" id="2.30.30.140:FF:000026">
    <property type="entry name" value="SAGA-associated factor 29 homolog"/>
    <property type="match status" value="1"/>
</dbReference>
<dbReference type="GO" id="GO:0140672">
    <property type="term" value="C:ATAC complex"/>
    <property type="evidence" value="ECO:0007669"/>
    <property type="project" value="UniProtKB-ARBA"/>
</dbReference>
<evidence type="ECO:0000256" key="9">
    <source>
        <dbReference type="ARBA" id="ARBA00080390"/>
    </source>
</evidence>
<evidence type="ECO:0000256" key="4">
    <source>
        <dbReference type="ARBA" id="ARBA00023163"/>
    </source>
</evidence>
<dbReference type="Pfam" id="PF07039">
    <property type="entry name" value="SGF29_Tudor"/>
    <property type="match status" value="1"/>
</dbReference>
<comment type="subcellular location">
    <subcellularLocation>
        <location evidence="1">Nucleus</location>
    </subcellularLocation>
</comment>
<evidence type="ECO:0000256" key="7">
    <source>
        <dbReference type="ARBA" id="ARBA00074350"/>
    </source>
</evidence>
<keyword evidence="11" id="KW-1185">Reference proteome</keyword>
<dbReference type="Proteomes" id="UP000189704">
    <property type="component" value="Unplaced"/>
</dbReference>
<accession>A0A1U7TDU3</accession>
<dbReference type="OrthoDB" id="10265994at2759"/>
<evidence type="ECO:0000259" key="10">
    <source>
        <dbReference type="PROSITE" id="PS51518"/>
    </source>
</evidence>
<dbReference type="KEGG" id="csyr:103255802"/>
<dbReference type="AlphaFoldDB" id="A0A1U7TDU3"/>
<proteinExistence type="predicted"/>
<evidence type="ECO:0000313" key="11">
    <source>
        <dbReference type="Proteomes" id="UP000189704"/>
    </source>
</evidence>
<evidence type="ECO:0000256" key="2">
    <source>
        <dbReference type="ARBA" id="ARBA00023015"/>
    </source>
</evidence>
<dbReference type="GO" id="GO:0051302">
    <property type="term" value="P:regulation of cell division"/>
    <property type="evidence" value="ECO:0007669"/>
    <property type="project" value="UniProtKB-ARBA"/>
</dbReference>
<evidence type="ECO:0000256" key="8">
    <source>
        <dbReference type="ARBA" id="ARBA00076225"/>
    </source>
</evidence>
<gene>
    <name evidence="12" type="primary">LOC103255802</name>
</gene>
<dbReference type="Gene3D" id="2.30.30.140">
    <property type="match status" value="2"/>
</dbReference>
<dbReference type="CDD" id="cd20393">
    <property type="entry name" value="Tudor_SGF29_rpt1"/>
    <property type="match status" value="1"/>
</dbReference>
<keyword evidence="5" id="KW-0539">Nucleus</keyword>
<dbReference type="PANTHER" id="PTHR21539">
    <property type="entry name" value="SAGA-ASSOCIATED FACTOR 29"/>
    <property type="match status" value="1"/>
</dbReference>
<dbReference type="PROSITE" id="PS51518">
    <property type="entry name" value="SGF29_C"/>
    <property type="match status" value="1"/>
</dbReference>
<evidence type="ECO:0000256" key="5">
    <source>
        <dbReference type="ARBA" id="ARBA00023242"/>
    </source>
</evidence>
<dbReference type="InterPro" id="IPR010750">
    <property type="entry name" value="SGF29_tudor-like_dom"/>
</dbReference>
<evidence type="ECO:0000256" key="1">
    <source>
        <dbReference type="ARBA" id="ARBA00004123"/>
    </source>
</evidence>
<dbReference type="GO" id="GO:0000124">
    <property type="term" value="C:SAGA complex"/>
    <property type="evidence" value="ECO:0007669"/>
    <property type="project" value="InterPro"/>
</dbReference>
<evidence type="ECO:0000256" key="6">
    <source>
        <dbReference type="ARBA" id="ARBA00063350"/>
    </source>
</evidence>
<protein>
    <recommendedName>
        <fullName evidence="7">SAGA-associated factor 29</fullName>
    </recommendedName>
    <alternativeName>
        <fullName evidence="8">Coiled-coil domain-containing protein 101</fullName>
    </alternativeName>
    <alternativeName>
        <fullName evidence="9">SAGA complex-associated factor 29</fullName>
    </alternativeName>
</protein>
<feature type="domain" description="SGF29 C-terminal" evidence="10">
    <location>
        <begin position="76"/>
        <end position="216"/>
    </location>
</feature>
<evidence type="ECO:0000256" key="3">
    <source>
        <dbReference type="ARBA" id="ARBA00023054"/>
    </source>
</evidence>
<dbReference type="CDD" id="cd20394">
    <property type="entry name" value="Tudor_SGF29_rpt2"/>
    <property type="match status" value="1"/>
</dbReference>
<dbReference type="PANTHER" id="PTHR21539:SF0">
    <property type="entry name" value="SAGA-ASSOCIATED FACTOR 29"/>
    <property type="match status" value="1"/>
</dbReference>
<comment type="subunit">
    <text evidence="6">Interacts with dimethylated and trimethylated 'Lys-4' of histone H3 (H3K4me2 and H3K4me3), with a preference for the trimethylated form (H3K4me3). Component of some SAGA-type complexes. Component of the ADA2A-containing complex (ATAC), composed of KAT14, KAT2A, TADA2L, TADA3L, ZZ3, MBIP, WDR5, YEATS2, CCDC101 and DR1. Interacts with (methylated) CGAS. Interacts with TADA3L, GCN5L2, SUPT3H and MYC.</text>
</comment>
<organism evidence="11 12">
    <name type="scientific">Carlito syrichta</name>
    <name type="common">Philippine tarsier</name>
    <name type="synonym">Tarsius syrichta</name>
    <dbReference type="NCBI Taxonomy" id="1868482"/>
    <lineage>
        <taxon>Eukaryota</taxon>
        <taxon>Metazoa</taxon>
        <taxon>Chordata</taxon>
        <taxon>Craniata</taxon>
        <taxon>Vertebrata</taxon>
        <taxon>Euteleostomi</taxon>
        <taxon>Mammalia</taxon>
        <taxon>Eutheria</taxon>
        <taxon>Euarchontoglires</taxon>
        <taxon>Primates</taxon>
        <taxon>Haplorrhini</taxon>
        <taxon>Tarsiiformes</taxon>
        <taxon>Tarsiidae</taxon>
        <taxon>Carlito</taxon>
    </lineage>
</organism>
<dbReference type="InterPro" id="IPR047288">
    <property type="entry name" value="Tudor_SGF29_rpt1"/>
</dbReference>